<comment type="subcellular location">
    <subcellularLocation>
        <location evidence="1">Cell envelope</location>
    </subcellularLocation>
</comment>
<evidence type="ECO:0000256" key="3">
    <source>
        <dbReference type="ARBA" id="ARBA00022448"/>
    </source>
</evidence>
<gene>
    <name evidence="6" type="ordered locus">Ethha_2397</name>
</gene>
<dbReference type="GO" id="GO:0030313">
    <property type="term" value="C:cell envelope"/>
    <property type="evidence" value="ECO:0007669"/>
    <property type="project" value="UniProtKB-SubCell"/>
</dbReference>
<evidence type="ECO:0000313" key="6">
    <source>
        <dbReference type="EMBL" id="ADU27896.1"/>
    </source>
</evidence>
<dbReference type="RefSeq" id="WP_013486242.1">
    <property type="nucleotide sequence ID" value="NC_014828.1"/>
</dbReference>
<reference evidence="6 7" key="1">
    <citation type="submission" date="2010-12" db="EMBL/GenBank/DDBJ databases">
        <title>Complete sequence of Ethanoligenens harbinense YUAN-3.</title>
        <authorList>
            <person name="Lucas S."/>
            <person name="Copeland A."/>
            <person name="Lapidus A."/>
            <person name="Cheng J.-F."/>
            <person name="Bruce D."/>
            <person name="Goodwin L."/>
            <person name="Pitluck S."/>
            <person name="Chertkov O."/>
            <person name="Misra M."/>
            <person name="Detter J.C."/>
            <person name="Han C."/>
            <person name="Tapia R."/>
            <person name="Land M."/>
            <person name="Hauser L."/>
            <person name="Jeffries C."/>
            <person name="Kyrpides N."/>
            <person name="Ivanova N."/>
            <person name="Mikhailova N."/>
            <person name="Wang A."/>
            <person name="Mouttaki H."/>
            <person name="He Z."/>
            <person name="Zhou J."/>
            <person name="Hemme C.L."/>
            <person name="Woyke T."/>
        </authorList>
    </citation>
    <scope>NUCLEOTIDE SEQUENCE [LARGE SCALE GENOMIC DNA]</scope>
    <source>
        <strain evidence="7">DSM 18485 / JCM 12961 / CGMCC 1.5033 / YUAN-3</strain>
    </source>
</reference>
<dbReference type="Proteomes" id="UP000001551">
    <property type="component" value="Chromosome"/>
</dbReference>
<keyword evidence="4 5" id="KW-0732">Signal</keyword>
<keyword evidence="7" id="KW-1185">Reference proteome</keyword>
<dbReference type="InterPro" id="IPR006059">
    <property type="entry name" value="SBP"/>
</dbReference>
<dbReference type="InterPro" id="IPR050490">
    <property type="entry name" value="Bact_solute-bd_prot1"/>
</dbReference>
<evidence type="ECO:0000256" key="5">
    <source>
        <dbReference type="SAM" id="SignalP"/>
    </source>
</evidence>
<dbReference type="Gene3D" id="3.40.190.10">
    <property type="entry name" value="Periplasmic binding protein-like II"/>
    <property type="match status" value="1"/>
</dbReference>
<dbReference type="PANTHER" id="PTHR43649">
    <property type="entry name" value="ARABINOSE-BINDING PROTEIN-RELATED"/>
    <property type="match status" value="1"/>
</dbReference>
<dbReference type="SUPFAM" id="SSF53850">
    <property type="entry name" value="Periplasmic binding protein-like II"/>
    <property type="match status" value="1"/>
</dbReference>
<dbReference type="AlphaFoldDB" id="E6U583"/>
<dbReference type="PROSITE" id="PS51257">
    <property type="entry name" value="PROKAR_LIPOPROTEIN"/>
    <property type="match status" value="1"/>
</dbReference>
<organism evidence="6 7">
    <name type="scientific">Ethanoligenens harbinense (strain DSM 18485 / JCM 12961 / CGMCC 1.5033 / YUAN-3)</name>
    <dbReference type="NCBI Taxonomy" id="663278"/>
    <lineage>
        <taxon>Bacteria</taxon>
        <taxon>Bacillati</taxon>
        <taxon>Bacillota</taxon>
        <taxon>Clostridia</taxon>
        <taxon>Eubacteriales</taxon>
        <taxon>Oscillospiraceae</taxon>
        <taxon>Ethanoligenens</taxon>
    </lineage>
</organism>
<dbReference type="EMBL" id="CP002400">
    <property type="protein sequence ID" value="ADU27896.1"/>
    <property type="molecule type" value="Genomic_DNA"/>
</dbReference>
<feature type="signal peptide" evidence="5">
    <location>
        <begin position="1"/>
        <end position="31"/>
    </location>
</feature>
<dbReference type="STRING" id="663278.Ethha_2397"/>
<dbReference type="Pfam" id="PF13416">
    <property type="entry name" value="SBP_bac_8"/>
    <property type="match status" value="1"/>
</dbReference>
<name>E6U583_ETHHY</name>
<dbReference type="CDD" id="cd14748">
    <property type="entry name" value="PBP2_UgpB"/>
    <property type="match status" value="1"/>
</dbReference>
<accession>E6U583</accession>
<evidence type="ECO:0000256" key="4">
    <source>
        <dbReference type="ARBA" id="ARBA00022729"/>
    </source>
</evidence>
<proteinExistence type="inferred from homology"/>
<evidence type="ECO:0000256" key="2">
    <source>
        <dbReference type="ARBA" id="ARBA00008520"/>
    </source>
</evidence>
<feature type="chain" id="PRO_5038407972" evidence="5">
    <location>
        <begin position="32"/>
        <end position="451"/>
    </location>
</feature>
<evidence type="ECO:0000313" key="7">
    <source>
        <dbReference type="Proteomes" id="UP000001551"/>
    </source>
</evidence>
<evidence type="ECO:0000256" key="1">
    <source>
        <dbReference type="ARBA" id="ARBA00004196"/>
    </source>
</evidence>
<sequence length="451" mass="49003">MKKQMQFLKSKRAKGVVAAVLAVALALGATACKSQTGGTTSGTVSVDTKITGPVTIDFWHAMTGAQAAELKQLASDFMAQNKNVTVNLVAQGGYTDLQQKLMAAAKAHTSPAMAQAYEDWETDYIQNNLITDLTPYKDNKTVGLSSTSYNDFVKVFRDSNTWNGKLYSLPFNKSTEILFYNTDYFNQFGLSAPKTWDDLTNDAKKLTTTINGRKVIGVGFENSLGMVDFPSFLQQAGGTFVDDSTGKVKFNSTEGKTALSYLNDLFQSSEARMANEDQYISNVFTRGDVAMAFGSCAGMSFIASGAKGKFNWATAPLPKGKKSAVPFMGTNLVVFSSVSSQQKLAAWEFIKYLTDKDQTIQWAEKTGYVPVRTSALNDSTWKSFVQQNPVYSAAVDQFGAGYFLTRLNGSDNANNKLTTDIQTVMLGKASVNDGLKTAADNYQKALDDAKS</sequence>
<dbReference type="HOGENOM" id="CLU_031285_3_1_9"/>
<keyword evidence="3" id="KW-0813">Transport</keyword>
<dbReference type="PANTHER" id="PTHR43649:SF31">
    <property type="entry name" value="SN-GLYCEROL-3-PHOSPHATE-BINDING PERIPLASMIC PROTEIN UGPB"/>
    <property type="match status" value="1"/>
</dbReference>
<dbReference type="KEGG" id="eha:Ethha_2397"/>
<comment type="similarity">
    <text evidence="2">Belongs to the bacterial solute-binding protein 1 family.</text>
</comment>
<dbReference type="eggNOG" id="COG1653">
    <property type="taxonomic scope" value="Bacteria"/>
</dbReference>
<protein>
    <submittedName>
        <fullName evidence="6">Extracellular solute-binding protein family 1</fullName>
    </submittedName>
</protein>